<protein>
    <recommendedName>
        <fullName evidence="7">Enkurin domain-containing protein</fullName>
    </recommendedName>
</protein>
<organism evidence="8 9">
    <name type="scientific">Bemisia tabaci</name>
    <name type="common">Sweetpotato whitefly</name>
    <name type="synonym">Aleurodes tabaci</name>
    <dbReference type="NCBI Taxonomy" id="7038"/>
    <lineage>
        <taxon>Eukaryota</taxon>
        <taxon>Metazoa</taxon>
        <taxon>Ecdysozoa</taxon>
        <taxon>Arthropoda</taxon>
        <taxon>Hexapoda</taxon>
        <taxon>Insecta</taxon>
        <taxon>Pterygota</taxon>
        <taxon>Neoptera</taxon>
        <taxon>Paraneoptera</taxon>
        <taxon>Hemiptera</taxon>
        <taxon>Sternorrhyncha</taxon>
        <taxon>Aleyrodoidea</taxon>
        <taxon>Aleyrodidae</taxon>
        <taxon>Aleyrodinae</taxon>
        <taxon>Bemisia</taxon>
    </lineage>
</organism>
<gene>
    <name evidence="8" type="ORF">BEMITA_LOCUS10478</name>
</gene>
<dbReference type="PANTHER" id="PTHR21490:SF2">
    <property type="entry name" value="ENKURIN DOMAIN-CONTAINING PROTEIN 1"/>
    <property type="match status" value="1"/>
</dbReference>
<dbReference type="KEGG" id="btab:109042415"/>
<dbReference type="AlphaFoldDB" id="A0A9P0AF89"/>
<dbReference type="PANTHER" id="PTHR21490">
    <property type="entry name" value="ENKURIN-RELATED"/>
    <property type="match status" value="1"/>
</dbReference>
<accession>A0A9P0AF89</accession>
<evidence type="ECO:0000256" key="1">
    <source>
        <dbReference type="ARBA" id="ARBA00004138"/>
    </source>
</evidence>
<evidence type="ECO:0000313" key="9">
    <source>
        <dbReference type="Proteomes" id="UP001152759"/>
    </source>
</evidence>
<sequence>MSYPYKAPSMAEIFPLSYQQPKSSKNFIKENIRKVKGVKSKTSETGSRMSVDSSCKGFPPFKSAVRPRGEFGSQSFDSLRKPLIEKQKLTKHAEQLIEKTRSEICSKISSASTRKNYSDKECQTYEMENLRIGDQDKPASAASSARSIGLQTDILENINKTDNFRTAPSTKIKSPRSKKKNLCGVKSSDETLKTNRSSNNLPSKNSIPESYQRGTIPKYIQEKKLQKEQEEMEKKKMAQMLGTDDPDCPPGHVRLPDDKRKETLQLIKNKYDQLLLELNGLPVRSDSYRIKKHRTFLEKELEKMEAGLKTFSREKLFVKIAP</sequence>
<evidence type="ECO:0000256" key="6">
    <source>
        <dbReference type="SAM" id="MobiDB-lite"/>
    </source>
</evidence>
<evidence type="ECO:0000259" key="7">
    <source>
        <dbReference type="PROSITE" id="PS51665"/>
    </source>
</evidence>
<dbReference type="GO" id="GO:0005881">
    <property type="term" value="C:cytoplasmic microtubule"/>
    <property type="evidence" value="ECO:0007669"/>
    <property type="project" value="TreeGrafter"/>
</dbReference>
<dbReference type="Proteomes" id="UP001152759">
    <property type="component" value="Chromosome 6"/>
</dbReference>
<keyword evidence="9" id="KW-1185">Reference proteome</keyword>
<dbReference type="EMBL" id="OU963867">
    <property type="protein sequence ID" value="CAH0391900.1"/>
    <property type="molecule type" value="Genomic_DNA"/>
</dbReference>
<comment type="subcellular location">
    <subcellularLocation>
        <location evidence="1">Cell projection</location>
        <location evidence="1">Cilium</location>
    </subcellularLocation>
    <subcellularLocation>
        <location evidence="2">Cytoplasm</location>
        <location evidence="2">Cytoskeleton</location>
    </subcellularLocation>
</comment>
<proteinExistence type="predicted"/>
<keyword evidence="4" id="KW-0206">Cytoskeleton</keyword>
<keyword evidence="3" id="KW-0963">Cytoplasm</keyword>
<keyword evidence="5" id="KW-0966">Cell projection</keyword>
<dbReference type="InterPro" id="IPR027012">
    <property type="entry name" value="Enkurin_dom"/>
</dbReference>
<dbReference type="Pfam" id="PF13864">
    <property type="entry name" value="Enkurin"/>
    <property type="match status" value="1"/>
</dbReference>
<dbReference type="GO" id="GO:0005929">
    <property type="term" value="C:cilium"/>
    <property type="evidence" value="ECO:0007669"/>
    <property type="project" value="UniProtKB-SubCell"/>
</dbReference>
<name>A0A9P0AF89_BEMTA</name>
<evidence type="ECO:0000256" key="4">
    <source>
        <dbReference type="ARBA" id="ARBA00023212"/>
    </source>
</evidence>
<feature type="compositionally biased region" description="Polar residues" evidence="6">
    <location>
        <begin position="161"/>
        <end position="172"/>
    </location>
</feature>
<evidence type="ECO:0000256" key="3">
    <source>
        <dbReference type="ARBA" id="ARBA00022490"/>
    </source>
</evidence>
<evidence type="ECO:0000256" key="5">
    <source>
        <dbReference type="ARBA" id="ARBA00023273"/>
    </source>
</evidence>
<feature type="domain" description="Enkurin" evidence="7">
    <location>
        <begin position="227"/>
        <end position="319"/>
    </location>
</feature>
<evidence type="ECO:0000256" key="2">
    <source>
        <dbReference type="ARBA" id="ARBA00004245"/>
    </source>
</evidence>
<dbReference type="PROSITE" id="PS51665">
    <property type="entry name" value="ENKURIN"/>
    <property type="match status" value="1"/>
</dbReference>
<dbReference type="InterPro" id="IPR052102">
    <property type="entry name" value="Enkurin_domain-protein"/>
</dbReference>
<reference evidence="8" key="1">
    <citation type="submission" date="2021-12" db="EMBL/GenBank/DDBJ databases">
        <authorList>
            <person name="King R."/>
        </authorList>
    </citation>
    <scope>NUCLEOTIDE SEQUENCE</scope>
</reference>
<feature type="compositionally biased region" description="Polar residues" evidence="6">
    <location>
        <begin position="194"/>
        <end position="213"/>
    </location>
</feature>
<feature type="region of interest" description="Disordered" evidence="6">
    <location>
        <begin position="161"/>
        <end position="213"/>
    </location>
</feature>
<evidence type="ECO:0000313" key="8">
    <source>
        <dbReference type="EMBL" id="CAH0391900.1"/>
    </source>
</evidence>